<dbReference type="RefSeq" id="WP_179518617.1">
    <property type="nucleotide sequence ID" value="NZ_JACCAC010000001.1"/>
</dbReference>
<accession>A0A7Y9ULD7</accession>
<comment type="caution">
    <text evidence="3">The sequence shown here is derived from an EMBL/GenBank/DDBJ whole genome shotgun (WGS) entry which is preliminary data.</text>
</comment>
<dbReference type="AlphaFoldDB" id="A0A7Y9ULD7"/>
<organism evidence="3 4">
    <name type="scientific">Nocardioides perillae</name>
    <dbReference type="NCBI Taxonomy" id="1119534"/>
    <lineage>
        <taxon>Bacteria</taxon>
        <taxon>Bacillati</taxon>
        <taxon>Actinomycetota</taxon>
        <taxon>Actinomycetes</taxon>
        <taxon>Propionibacteriales</taxon>
        <taxon>Nocardioidaceae</taxon>
        <taxon>Nocardioides</taxon>
    </lineage>
</organism>
<feature type="region of interest" description="Disordered" evidence="1">
    <location>
        <begin position="116"/>
        <end position="141"/>
    </location>
</feature>
<name>A0A7Y9ULD7_9ACTN</name>
<reference evidence="3 4" key="1">
    <citation type="submission" date="2020-07" db="EMBL/GenBank/DDBJ databases">
        <title>Sequencing the genomes of 1000 actinobacteria strains.</title>
        <authorList>
            <person name="Klenk H.-P."/>
        </authorList>
    </citation>
    <scope>NUCLEOTIDE SEQUENCE [LARGE SCALE GENOMIC DNA]</scope>
    <source>
        <strain evidence="3 4">DSM 24552</strain>
    </source>
</reference>
<dbReference type="InterPro" id="IPR012347">
    <property type="entry name" value="Ferritin-like"/>
</dbReference>
<feature type="domain" description="DUF4439" evidence="2">
    <location>
        <begin position="218"/>
        <end position="350"/>
    </location>
</feature>
<proteinExistence type="predicted"/>
<sequence>MPRPLPDAPRGGPLLGPLLGPHGDRAHCATTRLPRRALLGLGMLVPAVACAPRGSDAGGAVAAACRNSSGDAELLTAALRATASIEADLGAAAARHPGLRPRLRASQRLHAAHRGVLDPSGEGVDASAGAGSPAPLPPTRSPAAALGVLARRERVLADRMGALAVAAGSGPFARLLASCAAGARATAVTLGASPTPPVLPDPVVDDAPLAGAAVAVPALQDALAAEHAAVWALGVLGARTSSSAQPGLTAALTSAYAAHRDRRDLLQALLVALGEEPVAAAPAYALPPSSGPDEVAASARAVETRCGTWWAAAVEATTGPTRALASDALGDTAVRGLVGRGGPEIFPGADELADR</sequence>
<evidence type="ECO:0000259" key="2">
    <source>
        <dbReference type="Pfam" id="PF14530"/>
    </source>
</evidence>
<dbReference type="CDD" id="cd00657">
    <property type="entry name" value="Ferritin_like"/>
    <property type="match status" value="1"/>
</dbReference>
<dbReference type="Pfam" id="PF14530">
    <property type="entry name" value="DUF4439"/>
    <property type="match status" value="1"/>
</dbReference>
<dbReference type="InterPro" id="IPR009078">
    <property type="entry name" value="Ferritin-like_SF"/>
</dbReference>
<protein>
    <recommendedName>
        <fullName evidence="2">DUF4439 domain-containing protein</fullName>
    </recommendedName>
</protein>
<dbReference type="Gene3D" id="1.20.1260.10">
    <property type="match status" value="1"/>
</dbReference>
<dbReference type="Proteomes" id="UP000544110">
    <property type="component" value="Unassembled WGS sequence"/>
</dbReference>
<dbReference type="SUPFAM" id="SSF47240">
    <property type="entry name" value="Ferritin-like"/>
    <property type="match status" value="1"/>
</dbReference>
<keyword evidence="4" id="KW-1185">Reference proteome</keyword>
<evidence type="ECO:0000313" key="4">
    <source>
        <dbReference type="Proteomes" id="UP000544110"/>
    </source>
</evidence>
<evidence type="ECO:0000256" key="1">
    <source>
        <dbReference type="SAM" id="MobiDB-lite"/>
    </source>
</evidence>
<gene>
    <name evidence="3" type="ORF">BJ989_002657</name>
</gene>
<dbReference type="EMBL" id="JACCAC010000001">
    <property type="protein sequence ID" value="NYG56353.1"/>
    <property type="molecule type" value="Genomic_DNA"/>
</dbReference>
<evidence type="ECO:0000313" key="3">
    <source>
        <dbReference type="EMBL" id="NYG56353.1"/>
    </source>
</evidence>
<dbReference type="InterPro" id="IPR029447">
    <property type="entry name" value="DUF4439"/>
</dbReference>